<dbReference type="NCBIfam" id="TIGR04521">
    <property type="entry name" value="ECF_ATPase_2"/>
    <property type="match status" value="1"/>
</dbReference>
<evidence type="ECO:0000256" key="4">
    <source>
        <dbReference type="ARBA" id="ARBA00022741"/>
    </source>
</evidence>
<dbReference type="Proteomes" id="UP000886878">
    <property type="component" value="Unassembled WGS sequence"/>
</dbReference>
<keyword evidence="6" id="KW-1278">Translocase</keyword>
<dbReference type="AlphaFoldDB" id="A0A9D1QPR9"/>
<sequence>MAVPAIKLKHVGFTYQAGTPFADQAIADFSLTIENGSFTAIVGHTGCGKSTLMQLVDGLLRPTAGEVTVNGQTVTSSSNRRQLAQLRTTTGFVFQLPENQLFAETVLEDVMFGPLNLGQGQEEAQKNASQALATVGISRKLEQSSPFDLSGGQMRRVAIAGVLAMNPAILILDEPTAGLDSLGAKQMMELTSRLHQQGKTILLVTHHMEQVAALADQVVVMNEGRLAFQGSPRELFENQQLLDANSLRWPAAVAFNQLLSEGGVDLPGPVPLTLDELADQLAGQLKGRDHNG</sequence>
<evidence type="ECO:0000256" key="5">
    <source>
        <dbReference type="ARBA" id="ARBA00022840"/>
    </source>
</evidence>
<keyword evidence="7 8" id="KW-0472">Membrane</keyword>
<dbReference type="Gene3D" id="3.40.50.300">
    <property type="entry name" value="P-loop containing nucleotide triphosphate hydrolases"/>
    <property type="match status" value="1"/>
</dbReference>
<dbReference type="InterPro" id="IPR027417">
    <property type="entry name" value="P-loop_NTPase"/>
</dbReference>
<reference evidence="10" key="1">
    <citation type="journal article" date="2021" name="PeerJ">
        <title>Extensive microbial diversity within the chicken gut microbiome revealed by metagenomics and culture.</title>
        <authorList>
            <person name="Gilroy R."/>
            <person name="Ravi A."/>
            <person name="Getino M."/>
            <person name="Pursley I."/>
            <person name="Horton D.L."/>
            <person name="Alikhan N.F."/>
            <person name="Baker D."/>
            <person name="Gharbi K."/>
            <person name="Hall N."/>
            <person name="Watson M."/>
            <person name="Adriaenssens E.M."/>
            <person name="Foster-Nyarko E."/>
            <person name="Jarju S."/>
            <person name="Secka A."/>
            <person name="Antonio M."/>
            <person name="Oren A."/>
            <person name="Chaudhuri R.R."/>
            <person name="La Ragione R."/>
            <person name="Hildebrand F."/>
            <person name="Pallen M.J."/>
        </authorList>
    </citation>
    <scope>NUCLEOTIDE SEQUENCE</scope>
    <source>
        <strain evidence="10">ChiHejej3B27-2180</strain>
    </source>
</reference>
<evidence type="ECO:0000256" key="2">
    <source>
        <dbReference type="ARBA" id="ARBA00022448"/>
    </source>
</evidence>
<keyword evidence="5 8" id="KW-0067">ATP-binding</keyword>
<accession>A0A9D1QPR9</accession>
<comment type="caution">
    <text evidence="10">The sequence shown here is derived from an EMBL/GenBank/DDBJ whole genome shotgun (WGS) entry which is preliminary data.</text>
</comment>
<dbReference type="GO" id="GO:0016887">
    <property type="term" value="F:ATP hydrolysis activity"/>
    <property type="evidence" value="ECO:0007669"/>
    <property type="project" value="InterPro"/>
</dbReference>
<dbReference type="InterPro" id="IPR017871">
    <property type="entry name" value="ABC_transporter-like_CS"/>
</dbReference>
<dbReference type="GO" id="GO:0043190">
    <property type="term" value="C:ATP-binding cassette (ABC) transporter complex"/>
    <property type="evidence" value="ECO:0007669"/>
    <property type="project" value="TreeGrafter"/>
</dbReference>
<reference evidence="10" key="2">
    <citation type="submission" date="2021-04" db="EMBL/GenBank/DDBJ databases">
        <authorList>
            <person name="Gilroy R."/>
        </authorList>
    </citation>
    <scope>NUCLEOTIDE SEQUENCE</scope>
    <source>
        <strain evidence="10">ChiHejej3B27-2180</strain>
    </source>
</reference>
<keyword evidence="3 8" id="KW-1003">Cell membrane</keyword>
<protein>
    <recommendedName>
        <fullName evidence="8">Energy-coupling factor transporter ATP-binding protein EcfA2</fullName>
        <ecNumber evidence="8">7.-.-.-</ecNumber>
    </recommendedName>
</protein>
<evidence type="ECO:0000256" key="3">
    <source>
        <dbReference type="ARBA" id="ARBA00022475"/>
    </source>
</evidence>
<dbReference type="PROSITE" id="PS00211">
    <property type="entry name" value="ABC_TRANSPORTER_1"/>
    <property type="match status" value="1"/>
</dbReference>
<dbReference type="InterPro" id="IPR015856">
    <property type="entry name" value="ABC_transpr_CbiO/EcfA_su"/>
</dbReference>
<dbReference type="EMBL" id="DXGK01000079">
    <property type="protein sequence ID" value="HIW70524.1"/>
    <property type="molecule type" value="Genomic_DNA"/>
</dbReference>
<dbReference type="PANTHER" id="PTHR43553:SF27">
    <property type="entry name" value="ENERGY-COUPLING FACTOR TRANSPORTER ATP-BINDING PROTEIN ECFA2"/>
    <property type="match status" value="1"/>
</dbReference>
<dbReference type="PANTHER" id="PTHR43553">
    <property type="entry name" value="HEAVY METAL TRANSPORTER"/>
    <property type="match status" value="1"/>
</dbReference>
<dbReference type="InterPro" id="IPR003439">
    <property type="entry name" value="ABC_transporter-like_ATP-bd"/>
</dbReference>
<dbReference type="EC" id="7.-.-.-" evidence="8"/>
<evidence type="ECO:0000256" key="7">
    <source>
        <dbReference type="ARBA" id="ARBA00023136"/>
    </source>
</evidence>
<organism evidence="10 11">
    <name type="scientific">Candidatus Limosilactobacillus merdipullorum</name>
    <dbReference type="NCBI Taxonomy" id="2838653"/>
    <lineage>
        <taxon>Bacteria</taxon>
        <taxon>Bacillati</taxon>
        <taxon>Bacillota</taxon>
        <taxon>Bacilli</taxon>
        <taxon>Lactobacillales</taxon>
        <taxon>Lactobacillaceae</taxon>
        <taxon>Limosilactobacillus</taxon>
    </lineage>
</organism>
<dbReference type="FunFam" id="3.40.50.300:FF:000224">
    <property type="entry name" value="Energy-coupling factor transporter ATP-binding protein EcfA"/>
    <property type="match status" value="1"/>
</dbReference>
<evidence type="ECO:0000259" key="9">
    <source>
        <dbReference type="PROSITE" id="PS50893"/>
    </source>
</evidence>
<dbReference type="CDD" id="cd03225">
    <property type="entry name" value="ABC_cobalt_CbiO_domain1"/>
    <property type="match status" value="1"/>
</dbReference>
<dbReference type="InterPro" id="IPR003593">
    <property type="entry name" value="AAA+_ATPase"/>
</dbReference>
<dbReference type="SMART" id="SM00382">
    <property type="entry name" value="AAA"/>
    <property type="match status" value="1"/>
</dbReference>
<feature type="domain" description="ABC transporter" evidence="9">
    <location>
        <begin position="6"/>
        <end position="248"/>
    </location>
</feature>
<evidence type="ECO:0000313" key="11">
    <source>
        <dbReference type="Proteomes" id="UP000886878"/>
    </source>
</evidence>
<proteinExistence type="inferred from homology"/>
<evidence type="ECO:0000313" key="10">
    <source>
        <dbReference type="EMBL" id="HIW70524.1"/>
    </source>
</evidence>
<evidence type="ECO:0000256" key="8">
    <source>
        <dbReference type="RuleBase" id="RU365104"/>
    </source>
</evidence>
<dbReference type="PROSITE" id="PS50893">
    <property type="entry name" value="ABC_TRANSPORTER_2"/>
    <property type="match status" value="1"/>
</dbReference>
<evidence type="ECO:0000256" key="1">
    <source>
        <dbReference type="ARBA" id="ARBA00004202"/>
    </source>
</evidence>
<dbReference type="GO" id="GO:0005524">
    <property type="term" value="F:ATP binding"/>
    <property type="evidence" value="ECO:0007669"/>
    <property type="project" value="UniProtKB-UniRule"/>
</dbReference>
<dbReference type="InterPro" id="IPR050095">
    <property type="entry name" value="ECF_ABC_transporter_ATP-bd"/>
</dbReference>
<keyword evidence="4 8" id="KW-0547">Nucleotide-binding</keyword>
<gene>
    <name evidence="10" type="ORF">H9876_03990</name>
</gene>
<dbReference type="InterPro" id="IPR030946">
    <property type="entry name" value="EcfA2"/>
</dbReference>
<comment type="subunit">
    <text evidence="8">Forms a stable energy-coupling factor (ECF) transporter complex composed of 2 membrane-embedded substrate-binding proteins (S component), 2 ATP-binding proteins (A component) and 2 transmembrane proteins (T component).</text>
</comment>
<dbReference type="SUPFAM" id="SSF52540">
    <property type="entry name" value="P-loop containing nucleoside triphosphate hydrolases"/>
    <property type="match status" value="1"/>
</dbReference>
<dbReference type="Pfam" id="PF00005">
    <property type="entry name" value="ABC_tran"/>
    <property type="match status" value="1"/>
</dbReference>
<comment type="function">
    <text evidence="8">ATP-binding (A) component of a common energy-coupling factor (ECF) ABC-transporter complex.</text>
</comment>
<evidence type="ECO:0000256" key="6">
    <source>
        <dbReference type="ARBA" id="ARBA00022967"/>
    </source>
</evidence>
<name>A0A9D1QPR9_9LACO</name>
<keyword evidence="2 8" id="KW-0813">Transport</keyword>
<dbReference type="GO" id="GO:0042626">
    <property type="term" value="F:ATPase-coupled transmembrane transporter activity"/>
    <property type="evidence" value="ECO:0007669"/>
    <property type="project" value="TreeGrafter"/>
</dbReference>
<comment type="similarity">
    <text evidence="8">Belongs to the ABC transporter superfamily. Energy-coupling factor EcfA family.</text>
</comment>
<comment type="subcellular location">
    <subcellularLocation>
        <location evidence="1 8">Cell membrane</location>
        <topology evidence="1 8">Peripheral membrane protein</topology>
    </subcellularLocation>
</comment>